<proteinExistence type="predicted"/>
<dbReference type="OrthoDB" id="6707400at2"/>
<organism evidence="1 2">
    <name type="scientific">Acinetobacter equi</name>
    <dbReference type="NCBI Taxonomy" id="1324350"/>
    <lineage>
        <taxon>Bacteria</taxon>
        <taxon>Pseudomonadati</taxon>
        <taxon>Pseudomonadota</taxon>
        <taxon>Gammaproteobacteria</taxon>
        <taxon>Moraxellales</taxon>
        <taxon>Moraxellaceae</taxon>
        <taxon>Acinetobacter</taxon>
    </lineage>
</organism>
<dbReference type="AlphaFoldDB" id="A0A0N9W1U6"/>
<sequence>MDINKDGVKDFIEVLGEKDLLKSIIIRDGLSHKVLWTNNLLFDDSYNACNFSHFNNIAISKNNFTLEYDTCADNAVLGKRYTTFKVDSNNEPFVIQDNYLIYDLNEDDQPPRKVNCMSGSKVSFSTYRGRCG</sequence>
<dbReference type="Proteomes" id="UP000064939">
    <property type="component" value="Chromosome"/>
</dbReference>
<evidence type="ECO:0000313" key="1">
    <source>
        <dbReference type="EMBL" id="ALH96660.1"/>
    </source>
</evidence>
<keyword evidence="2" id="KW-1185">Reference proteome</keyword>
<dbReference type="KEGG" id="aei:AOY20_03365"/>
<accession>A0A0N9W1U6</accession>
<evidence type="ECO:0000313" key="2">
    <source>
        <dbReference type="Proteomes" id="UP000064939"/>
    </source>
</evidence>
<gene>
    <name evidence="1" type="ORF">AOY20_03365</name>
</gene>
<name>A0A0N9W1U6_9GAMM</name>
<reference evidence="1 2" key="1">
    <citation type="journal article" date="2015" name="Int. J. Syst. Evol. Microbiol.">
        <title>Acinetobacter equi sp. nov. isolated from horse faeces.</title>
        <authorList>
            <person name="Poppel M.T."/>
            <person name="Skiebe E."/>
            <person name="Laue M."/>
            <person name="Bergmann H."/>
            <person name="Ebersberger I."/>
            <person name="Garn T."/>
            <person name="Fruth A."/>
            <person name="Baumgardt S."/>
            <person name="Busse H.J."/>
            <person name="Wilharm G."/>
        </authorList>
    </citation>
    <scope>NUCLEOTIDE SEQUENCE [LARGE SCALE GENOMIC DNA]</scope>
    <source>
        <strain evidence="1 2">114</strain>
    </source>
</reference>
<protein>
    <submittedName>
        <fullName evidence="1">Uncharacterized protein</fullName>
    </submittedName>
</protein>
<dbReference type="EMBL" id="CP012808">
    <property type="protein sequence ID" value="ALH96660.1"/>
    <property type="molecule type" value="Genomic_DNA"/>
</dbReference>